<dbReference type="InterPro" id="IPR027417">
    <property type="entry name" value="P-loop_NTPase"/>
</dbReference>
<evidence type="ECO:0000313" key="4">
    <source>
        <dbReference type="Proteomes" id="UP000284842"/>
    </source>
</evidence>
<accession>A0A409VE73</accession>
<comment type="caution">
    <text evidence="3">The sequence shown here is derived from an EMBL/GenBank/DDBJ whole genome shotgun (WGS) entry which is preliminary data.</text>
</comment>
<feature type="domain" description="Nephrocystin 3-like N-terminal" evidence="2">
    <location>
        <begin position="117"/>
        <end position="280"/>
    </location>
</feature>
<proteinExistence type="predicted"/>
<dbReference type="Pfam" id="PF24883">
    <property type="entry name" value="NPHP3_N"/>
    <property type="match status" value="1"/>
</dbReference>
<sequence length="971" mass="109940">MFHNASTGNANVESDVTRPLQTEGLASLMEGTSHSPGIVGVGSKVIIKDSSFHVHPSEISSSGGMNQGFQTLFNNSAPAAAYNSNDRYDPPKCHPKTRTGLLRMVNKWVDGYDDPSNSDCSRIFWLHGSAGAGKSAIAQTMSERLSASNNLAASFFFSRTAPNESHRNHESRFVTTIAYQLAEEIPRFKEYISRAVVKRPAALHLTLSDQVTSLILQPMQHVMQEYPNRLDIIKALPRIVIVDGLDECSGEIAQHQVLDSIATLVGYQDIFPFAVFLASRPETQIQSWFSATEPKFPGLLRNVSLLDECEVDSDIEAFITHEIAEIRRSHPFKHRIPADWPSLGLVYRLVERSNGQFIYASTVLKYINDHRHYPHKRLDSILNNTVPENDQPYAELDALYLNILQKVQYPQEAHRVLSMYLVCEQCDDIRGLWSVASEKRDHLAFVESFLDLSCPLDALMMDLQSVVVFDDANWEKHPLFQTIAYLPLRFHHASFQEYLLDFRRCTPEFFVDLTTQVEHMFIQGLMEFCDILLLHYPLNDVYKHRMESLSTFLVKFLRPPSPHIPSHRIYGHGVTIGRYEGSFSNRESSGLINGLTTVSAPHARKLIEQCYQRLDRAGLPRQLFYLTCTGILRPISHLQHDLSPPLPSDGVPSRSMDSDQLDFCLSLLECHISNLYGNINGQRLLEPPNRPSIELLTFCPTEHMDGIRFYLDHIHSLLDPEKYSTKPKKIKDILVHVEVLFAEYPLWRLGYACRLIDRVESTLFCTCPISSVIISSVHRLFNSLVPMSVIRKAAPRLRLGFQTTGLQIVDPSDWVRIFRMTKGSYFVRYIGLRDFYDYTKLFHEYQETYEPNPDMTIPDAYEIPARQLLMCYDENVVSWTRWAESFEPPLYSSELDTGRGLDGAHQGTTINPFSEAIASLQGGKAKTGLYIDVDSVQSGPDLELDEIYSDYGSDGSGSYVTAVDSIASPGP</sequence>
<dbReference type="EMBL" id="NHTK01006106">
    <property type="protein sequence ID" value="PPQ63870.1"/>
    <property type="molecule type" value="Genomic_DNA"/>
</dbReference>
<dbReference type="PANTHER" id="PTHR10039:SF17">
    <property type="entry name" value="FUNGAL STAND N-TERMINAL GOODBYE DOMAIN-CONTAINING PROTEIN-RELATED"/>
    <property type="match status" value="1"/>
</dbReference>
<dbReference type="STRING" id="181874.A0A409VE73"/>
<dbReference type="OrthoDB" id="3269932at2759"/>
<dbReference type="SUPFAM" id="SSF52540">
    <property type="entry name" value="P-loop containing nucleoside triphosphate hydrolases"/>
    <property type="match status" value="1"/>
</dbReference>
<organism evidence="3 4">
    <name type="scientific">Panaeolus cyanescens</name>
    <dbReference type="NCBI Taxonomy" id="181874"/>
    <lineage>
        <taxon>Eukaryota</taxon>
        <taxon>Fungi</taxon>
        <taxon>Dikarya</taxon>
        <taxon>Basidiomycota</taxon>
        <taxon>Agaricomycotina</taxon>
        <taxon>Agaricomycetes</taxon>
        <taxon>Agaricomycetidae</taxon>
        <taxon>Agaricales</taxon>
        <taxon>Agaricineae</taxon>
        <taxon>Galeropsidaceae</taxon>
        <taxon>Panaeolus</taxon>
    </lineage>
</organism>
<name>A0A409VE73_9AGAR</name>
<evidence type="ECO:0000259" key="2">
    <source>
        <dbReference type="Pfam" id="PF24883"/>
    </source>
</evidence>
<evidence type="ECO:0000313" key="3">
    <source>
        <dbReference type="EMBL" id="PPQ63870.1"/>
    </source>
</evidence>
<dbReference type="PANTHER" id="PTHR10039">
    <property type="entry name" value="AMELOGENIN"/>
    <property type="match status" value="1"/>
</dbReference>
<protein>
    <recommendedName>
        <fullName evidence="2">Nephrocystin 3-like N-terminal domain-containing protein</fullName>
    </recommendedName>
</protein>
<dbReference type="InParanoid" id="A0A409VE73"/>
<dbReference type="InterPro" id="IPR056884">
    <property type="entry name" value="NPHP3-like_N"/>
</dbReference>
<keyword evidence="4" id="KW-1185">Reference proteome</keyword>
<dbReference type="AlphaFoldDB" id="A0A409VE73"/>
<gene>
    <name evidence="3" type="ORF">CVT24_009496</name>
</gene>
<reference evidence="3 4" key="1">
    <citation type="journal article" date="2018" name="Evol. Lett.">
        <title>Horizontal gene cluster transfer increased hallucinogenic mushroom diversity.</title>
        <authorList>
            <person name="Reynolds H.T."/>
            <person name="Vijayakumar V."/>
            <person name="Gluck-Thaler E."/>
            <person name="Korotkin H.B."/>
            <person name="Matheny P.B."/>
            <person name="Slot J.C."/>
        </authorList>
    </citation>
    <scope>NUCLEOTIDE SEQUENCE [LARGE SCALE GENOMIC DNA]</scope>
    <source>
        <strain evidence="3 4">2629</strain>
    </source>
</reference>
<evidence type="ECO:0000256" key="1">
    <source>
        <dbReference type="ARBA" id="ARBA00022737"/>
    </source>
</evidence>
<dbReference type="Gene3D" id="3.40.50.300">
    <property type="entry name" value="P-loop containing nucleotide triphosphate hydrolases"/>
    <property type="match status" value="1"/>
</dbReference>
<keyword evidence="1" id="KW-0677">Repeat</keyword>
<dbReference type="Proteomes" id="UP000284842">
    <property type="component" value="Unassembled WGS sequence"/>
</dbReference>